<dbReference type="Proteomes" id="UP000502345">
    <property type="component" value="Chromosome"/>
</dbReference>
<dbReference type="EMBL" id="CP050124">
    <property type="protein sequence ID" value="QIP40716.1"/>
    <property type="molecule type" value="Genomic_DNA"/>
</dbReference>
<accession>A0A6G9CVJ1</accession>
<evidence type="ECO:0000313" key="3">
    <source>
        <dbReference type="Proteomes" id="UP000502345"/>
    </source>
</evidence>
<evidence type="ECO:0000256" key="1">
    <source>
        <dbReference type="SAM" id="MobiDB-lite"/>
    </source>
</evidence>
<reference evidence="2 3" key="1">
    <citation type="submission" date="2020-03" db="EMBL/GenBank/DDBJ databases">
        <title>Screen low temperature-resistant strains for efficient degradation of petroleum hydrocarbons under the low temperature.</title>
        <authorList>
            <person name="Wang Y."/>
            <person name="Chen J."/>
        </authorList>
    </citation>
    <scope>NUCLEOTIDE SEQUENCE [LARGE SCALE GENOMIC DNA]</scope>
    <source>
        <strain evidence="2 3">KB1</strain>
    </source>
</reference>
<gene>
    <name evidence="2" type="ORF">G9444_3472</name>
</gene>
<feature type="region of interest" description="Disordered" evidence="1">
    <location>
        <begin position="1"/>
        <end position="20"/>
    </location>
</feature>
<protein>
    <submittedName>
        <fullName evidence="2">Uncharacterized protein</fullName>
    </submittedName>
</protein>
<evidence type="ECO:0000313" key="2">
    <source>
        <dbReference type="EMBL" id="QIP40716.1"/>
    </source>
</evidence>
<organism evidence="2 3">
    <name type="scientific">Rhodococcus erythropolis</name>
    <name type="common">Arthrobacter picolinophilus</name>
    <dbReference type="NCBI Taxonomy" id="1833"/>
    <lineage>
        <taxon>Bacteria</taxon>
        <taxon>Bacillati</taxon>
        <taxon>Actinomycetota</taxon>
        <taxon>Actinomycetes</taxon>
        <taxon>Mycobacteriales</taxon>
        <taxon>Nocardiaceae</taxon>
        <taxon>Rhodococcus</taxon>
        <taxon>Rhodococcus erythropolis group</taxon>
    </lineage>
</organism>
<proteinExistence type="predicted"/>
<sequence length="67" mass="6540">MVGTRLPASTNDASRGALPVASRAPPPIWTAALILTSVSGSAGTFCVTAPGSVSTDLSISGDALAAR</sequence>
<name>A0A6G9CVJ1_RHOER</name>
<dbReference type="AlphaFoldDB" id="A0A6G9CVJ1"/>